<evidence type="ECO:0000313" key="4">
    <source>
        <dbReference type="Proteomes" id="UP000799118"/>
    </source>
</evidence>
<reference evidence="3" key="1">
    <citation type="journal article" date="2019" name="Environ. Microbiol.">
        <title>Fungal ecological strategies reflected in gene transcription - a case study of two litter decomposers.</title>
        <authorList>
            <person name="Barbi F."/>
            <person name="Kohler A."/>
            <person name="Barry K."/>
            <person name="Baskaran P."/>
            <person name="Daum C."/>
            <person name="Fauchery L."/>
            <person name="Ihrmark K."/>
            <person name="Kuo A."/>
            <person name="LaButti K."/>
            <person name="Lipzen A."/>
            <person name="Morin E."/>
            <person name="Grigoriev I.V."/>
            <person name="Henrissat B."/>
            <person name="Lindahl B."/>
            <person name="Martin F."/>
        </authorList>
    </citation>
    <scope>NUCLEOTIDE SEQUENCE</scope>
    <source>
        <strain evidence="3">JB14</strain>
    </source>
</reference>
<evidence type="ECO:0000256" key="2">
    <source>
        <dbReference type="SAM" id="SignalP"/>
    </source>
</evidence>
<dbReference type="EMBL" id="ML769842">
    <property type="protein sequence ID" value="KAE9386876.1"/>
    <property type="molecule type" value="Genomic_DNA"/>
</dbReference>
<proteinExistence type="predicted"/>
<accession>A0A6A4GN46</accession>
<evidence type="ECO:0000313" key="3">
    <source>
        <dbReference type="EMBL" id="KAE9386876.1"/>
    </source>
</evidence>
<feature type="signal peptide" evidence="2">
    <location>
        <begin position="1"/>
        <end position="21"/>
    </location>
</feature>
<dbReference type="Proteomes" id="UP000799118">
    <property type="component" value="Unassembled WGS sequence"/>
</dbReference>
<organism evidence="3 4">
    <name type="scientific">Gymnopus androsaceus JB14</name>
    <dbReference type="NCBI Taxonomy" id="1447944"/>
    <lineage>
        <taxon>Eukaryota</taxon>
        <taxon>Fungi</taxon>
        <taxon>Dikarya</taxon>
        <taxon>Basidiomycota</taxon>
        <taxon>Agaricomycotina</taxon>
        <taxon>Agaricomycetes</taxon>
        <taxon>Agaricomycetidae</taxon>
        <taxon>Agaricales</taxon>
        <taxon>Marasmiineae</taxon>
        <taxon>Omphalotaceae</taxon>
        <taxon>Gymnopus</taxon>
    </lineage>
</organism>
<protein>
    <submittedName>
        <fullName evidence="3">Uncharacterized protein</fullName>
    </submittedName>
</protein>
<name>A0A6A4GN46_9AGAR</name>
<keyword evidence="1" id="KW-0472">Membrane</keyword>
<sequence>MLLPPICSLVLLYLLSRLVTRFLHHVDQITSSATAGSRHRLDRYYHYQCANTTATASGSSGLCVVDNMSARDSSSKTIAWLLRLQLEELSLATGRAQSDEISASPHSRSSTLLKLELLRLWNKLHILSSLLVILMLTLTLVLTTCSRIGFRVCSFRLYTSIGTEICFPFLLRYLALLMLSLFTPTETALSGFNISFYIVVWV</sequence>
<gene>
    <name evidence="3" type="ORF">BT96DRAFT_927914</name>
</gene>
<keyword evidence="1" id="KW-0812">Transmembrane</keyword>
<keyword evidence="4" id="KW-1185">Reference proteome</keyword>
<keyword evidence="1" id="KW-1133">Transmembrane helix</keyword>
<feature type="transmembrane region" description="Helical" evidence="1">
    <location>
        <begin position="124"/>
        <end position="145"/>
    </location>
</feature>
<feature type="chain" id="PRO_5025372936" evidence="2">
    <location>
        <begin position="22"/>
        <end position="202"/>
    </location>
</feature>
<dbReference type="AlphaFoldDB" id="A0A6A4GN46"/>
<evidence type="ECO:0000256" key="1">
    <source>
        <dbReference type="SAM" id="Phobius"/>
    </source>
</evidence>
<keyword evidence="2" id="KW-0732">Signal</keyword>
<feature type="transmembrane region" description="Helical" evidence="1">
    <location>
        <begin position="157"/>
        <end position="182"/>
    </location>
</feature>